<evidence type="ECO:0000313" key="2">
    <source>
        <dbReference type="Proteomes" id="UP000003302"/>
    </source>
</evidence>
<evidence type="ECO:0000313" key="1">
    <source>
        <dbReference type="EMBL" id="EFW59162.1"/>
    </source>
</evidence>
<comment type="caution">
    <text evidence="1">The sequence shown here is derived from an EMBL/GenBank/DDBJ whole genome shotgun (WGS) entry which is preliminary data.</text>
</comment>
<reference evidence="1 2" key="1">
    <citation type="submission" date="2011-01" db="EMBL/GenBank/DDBJ databases">
        <title>Shigella flexneri CDC 796-83 whole genome shotgun sequencing project.</title>
        <authorList>
            <person name="Mane S.P."/>
            <person name="Sobral B.W."/>
            <person name="Cebula T."/>
            <person name="Chertkov O."/>
            <person name="Munk A.C."/>
            <person name="Tapia R."/>
            <person name="Green L."/>
            <person name="Rogers Y."/>
            <person name="Detter J.C."/>
            <person name="Bruce D."/>
            <person name="Brettin T.S."/>
        </authorList>
    </citation>
    <scope>NUCLEOTIDE SEQUENCE [LARGE SCALE GENOMIC DNA]</scope>
    <source>
        <strain evidence="1 2">CDC 796-83</strain>
    </source>
</reference>
<organism evidence="1 2">
    <name type="scientific">Shigella flexneri CDC 796-83</name>
    <dbReference type="NCBI Taxonomy" id="945360"/>
    <lineage>
        <taxon>Bacteria</taxon>
        <taxon>Pseudomonadati</taxon>
        <taxon>Pseudomonadota</taxon>
        <taxon>Gammaproteobacteria</taxon>
        <taxon>Enterobacterales</taxon>
        <taxon>Enterobacteriaceae</taxon>
        <taxon>Shigella</taxon>
    </lineage>
</organism>
<dbReference type="PROSITE" id="PS51257">
    <property type="entry name" value="PROKAR_LIPOPROTEIN"/>
    <property type="match status" value="1"/>
</dbReference>
<proteinExistence type="predicted"/>
<dbReference type="Proteomes" id="UP000003302">
    <property type="component" value="Unassembled WGS sequence"/>
</dbReference>
<accession>A0A6N3QL91</accession>
<dbReference type="AlphaFoldDB" id="A0A6N3QL91"/>
<dbReference type="EMBL" id="AERO01000140">
    <property type="protein sequence ID" value="EFW59162.1"/>
    <property type="molecule type" value="Genomic_DNA"/>
</dbReference>
<sequence length="37" mass="3873">MLVKVCQELGIHFVTGIGVVSLHVSSSCSVTQEEALA</sequence>
<name>A0A6N3QL91_SHIFL</name>
<protein>
    <submittedName>
        <fullName evidence="1">Uncharacterized protein</fullName>
    </submittedName>
</protein>
<gene>
    <name evidence="1" type="ORF">SGF_03516</name>
</gene>